<gene>
    <name evidence="2" type="ORF">H5V43_04140</name>
</gene>
<organism evidence="2 3">
    <name type="scientific">Sphingobium fuliginis (strain ATCC 27551)</name>
    <dbReference type="NCBI Taxonomy" id="336203"/>
    <lineage>
        <taxon>Bacteria</taxon>
        <taxon>Pseudomonadati</taxon>
        <taxon>Pseudomonadota</taxon>
        <taxon>Alphaproteobacteria</taxon>
        <taxon>Sphingomonadales</taxon>
        <taxon>Sphingomonadaceae</taxon>
        <taxon>Sphingobium</taxon>
    </lineage>
</organism>
<dbReference type="GO" id="GO:0034236">
    <property type="term" value="F:protein kinase A catalytic subunit binding"/>
    <property type="evidence" value="ECO:0007669"/>
    <property type="project" value="TreeGrafter"/>
</dbReference>
<proteinExistence type="predicted"/>
<dbReference type="InterPro" id="IPR019302">
    <property type="entry name" value="CAP12/PCTIR_TIR_dom"/>
</dbReference>
<accession>A0A7M2GJR9</accession>
<dbReference type="GO" id="GO:0004862">
    <property type="term" value="F:cAMP-dependent protein kinase inhibitor activity"/>
    <property type="evidence" value="ECO:0007669"/>
    <property type="project" value="TreeGrafter"/>
</dbReference>
<dbReference type="InterPro" id="IPR014710">
    <property type="entry name" value="RmlC-like_jellyroll"/>
</dbReference>
<dbReference type="InterPro" id="IPR000595">
    <property type="entry name" value="cNMP-bd_dom"/>
</dbReference>
<dbReference type="EMBL" id="CP060035">
    <property type="protein sequence ID" value="QOT72342.1"/>
    <property type="molecule type" value="Genomic_DNA"/>
</dbReference>
<dbReference type="RefSeq" id="WP_025546489.1">
    <property type="nucleotide sequence ID" value="NZ_BATN01000001.1"/>
</dbReference>
<dbReference type="PROSITE" id="PS50042">
    <property type="entry name" value="CNMP_BINDING_3"/>
    <property type="match status" value="1"/>
</dbReference>
<dbReference type="InterPro" id="IPR050503">
    <property type="entry name" value="cAMP-dep_PK_reg_su-like"/>
</dbReference>
<protein>
    <submittedName>
        <fullName evidence="2">Nucleotide-binding protein</fullName>
    </submittedName>
</protein>
<dbReference type="PRINTS" id="PR00103">
    <property type="entry name" value="CAMPKINASE"/>
</dbReference>
<dbReference type="Pfam" id="PF10137">
    <property type="entry name" value="CAP12-PCTIR_TIR"/>
    <property type="match status" value="1"/>
</dbReference>
<reference evidence="3" key="1">
    <citation type="submission" date="2020-08" db="EMBL/GenBank/DDBJ databases">
        <title>Complete genome sequence of Sphingobium barthaii strain KK22, a high-molecular-weight polycyclic aromatic hydrocarbon-degrading soil bacterium.</title>
        <authorList>
            <person name="Mori J.F."/>
            <person name="Kanaly R.A."/>
        </authorList>
    </citation>
    <scope>NUCLEOTIDE SEQUENCE [LARGE SCALE GENOMIC DNA]</scope>
    <source>
        <strain evidence="3">KK22</strain>
    </source>
</reference>
<name>A0A7M2GJR9_SPHSA</name>
<dbReference type="GO" id="GO:0005952">
    <property type="term" value="C:cAMP-dependent protein kinase complex"/>
    <property type="evidence" value="ECO:0007669"/>
    <property type="project" value="InterPro"/>
</dbReference>
<evidence type="ECO:0000313" key="3">
    <source>
        <dbReference type="Proteomes" id="UP000593663"/>
    </source>
</evidence>
<dbReference type="PANTHER" id="PTHR11635">
    <property type="entry name" value="CAMP-DEPENDENT PROTEIN KINASE REGULATORY CHAIN"/>
    <property type="match status" value="1"/>
</dbReference>
<dbReference type="CDD" id="cd00038">
    <property type="entry name" value="CAP_ED"/>
    <property type="match status" value="1"/>
</dbReference>
<dbReference type="AlphaFoldDB" id="A0A7M2GJR9"/>
<evidence type="ECO:0000313" key="2">
    <source>
        <dbReference type="EMBL" id="QOT72342.1"/>
    </source>
</evidence>
<dbReference type="PANTHER" id="PTHR11635:SF152">
    <property type="entry name" value="CAMP-DEPENDENT PROTEIN KINASE TYPE I REGULATORY SUBUNIT-RELATED"/>
    <property type="match status" value="1"/>
</dbReference>
<dbReference type="GO" id="GO:0030552">
    <property type="term" value="F:cAMP binding"/>
    <property type="evidence" value="ECO:0007669"/>
    <property type="project" value="TreeGrafter"/>
</dbReference>
<dbReference type="Gene3D" id="2.60.120.10">
    <property type="entry name" value="Jelly Rolls"/>
    <property type="match status" value="1"/>
</dbReference>
<dbReference type="GO" id="GO:0050135">
    <property type="term" value="F:NADP+ nucleosidase activity"/>
    <property type="evidence" value="ECO:0007669"/>
    <property type="project" value="InterPro"/>
</dbReference>
<dbReference type="InterPro" id="IPR018490">
    <property type="entry name" value="cNMP-bd_dom_sf"/>
</dbReference>
<dbReference type="SUPFAM" id="SSF51206">
    <property type="entry name" value="cAMP-binding domain-like"/>
    <property type="match status" value="1"/>
</dbReference>
<sequence length="304" mass="33304">MIERFEGDSGRRILVDELSRQKMLAGIPELAAQVADAGELCEFAADEVIIQQGDHSNDVFLILSGVCDVVVNGRRIGKRSAGDHVGEMAAIQPTQARSASVIAEDVVVAMKLSEPVFSALGCQFPQIYLSIAKELSRRLLQRNSNIGAYRERVRVFIISSVEALPIARIIETAFEHDAFFVELWTAGCFKVANYTIDDLEAAVDNADFAIAIAHADDFVESRDEMWPAPRDNVIFELGLFMGRLGRTRAILMEPRGKDVKLPSDLAGITTIPYRFEKGGQNAALMGPACNKLRDHIVALGPMNG</sequence>
<dbReference type="KEGG" id="sbar:H5V43_04140"/>
<feature type="domain" description="Cyclic nucleotide-binding" evidence="1">
    <location>
        <begin position="33"/>
        <end position="120"/>
    </location>
</feature>
<dbReference type="Proteomes" id="UP000593663">
    <property type="component" value="Chromosome 1"/>
</dbReference>
<dbReference type="SMART" id="SM00100">
    <property type="entry name" value="cNMP"/>
    <property type="match status" value="1"/>
</dbReference>
<dbReference type="Pfam" id="PF00027">
    <property type="entry name" value="cNMP_binding"/>
    <property type="match status" value="1"/>
</dbReference>
<evidence type="ECO:0000259" key="1">
    <source>
        <dbReference type="PROSITE" id="PS50042"/>
    </source>
</evidence>
<dbReference type="GO" id="GO:0005829">
    <property type="term" value="C:cytosol"/>
    <property type="evidence" value="ECO:0007669"/>
    <property type="project" value="TreeGrafter"/>
</dbReference>